<accession>K2G2T5</accession>
<keyword evidence="1" id="KW-1133">Transmembrane helix</keyword>
<dbReference type="EMBL" id="AMFJ01000156">
    <property type="protein sequence ID" value="EKE29518.1"/>
    <property type="molecule type" value="Genomic_DNA"/>
</dbReference>
<proteinExistence type="predicted"/>
<reference evidence="2" key="1">
    <citation type="journal article" date="2012" name="Science">
        <title>Fermentation, hydrogen, and sulfur metabolism in multiple uncultivated bacterial phyla.</title>
        <authorList>
            <person name="Wrighton K.C."/>
            <person name="Thomas B.C."/>
            <person name="Sharon I."/>
            <person name="Miller C.S."/>
            <person name="Castelle C.J."/>
            <person name="VerBerkmoes N.C."/>
            <person name="Wilkins M.J."/>
            <person name="Hettich R.L."/>
            <person name="Lipton M.S."/>
            <person name="Williams K.H."/>
            <person name="Long P.E."/>
            <person name="Banfield J.F."/>
        </authorList>
    </citation>
    <scope>NUCLEOTIDE SEQUENCE [LARGE SCALE GENOMIC DNA]</scope>
</reference>
<organism evidence="2">
    <name type="scientific">uncultured bacterium</name>
    <name type="common">gcode 4</name>
    <dbReference type="NCBI Taxonomy" id="1234023"/>
    <lineage>
        <taxon>Bacteria</taxon>
        <taxon>environmental samples</taxon>
    </lineage>
</organism>
<feature type="transmembrane region" description="Helical" evidence="1">
    <location>
        <begin position="74"/>
        <end position="95"/>
    </location>
</feature>
<comment type="caution">
    <text evidence="2">The sequence shown here is derived from an EMBL/GenBank/DDBJ whole genome shotgun (WGS) entry which is preliminary data.</text>
</comment>
<gene>
    <name evidence="2" type="ORF">ACD_2C00156G0008</name>
</gene>
<evidence type="ECO:0000313" key="2">
    <source>
        <dbReference type="EMBL" id="EKE29518.1"/>
    </source>
</evidence>
<dbReference type="AlphaFoldDB" id="K2G2T5"/>
<keyword evidence="1" id="KW-0812">Transmembrane</keyword>
<evidence type="ECO:0000256" key="1">
    <source>
        <dbReference type="SAM" id="Phobius"/>
    </source>
</evidence>
<keyword evidence="1" id="KW-0472">Membrane</keyword>
<name>K2G2T5_9BACT</name>
<sequence>MKTDFKKILRELYSLDPSLEEKEEKILQILEEMITNKPDTHFDEKFKEELRAKVLLEVSKKQGSDDKESEWKKAIAYLLLGASGVAFAAFMFVTVSPTGTVGPNNNWGQKISFAYEKEQKADKAFGTISPAAGWQWWGWSPVSRDATSSFMDSKIATGGPAVDVPPYEQKIYKYVYSWSWFNIDETEMSVLLKKKSWLQGTDVSSLLNNFSLTNIDISKFWDLKLNTLNLSQNIDKWLNMNIDLNEWNIQISKNYALWPQFACVTEECVKTNKIDINEIPSDDKLLEIASSFANDFKLDLSSYWKPIVNKEWRAEYERATNKNDIYIPDTVYVVYPLVLDSKSVFEEFWQNRWITIWIDVRSQKVSEVSGLERLEFEESKYPVETNTWNILKIAEKWWRYWIDDLSIYPENIKITNVEVKLWEPTLSYVHMYDYKDWRSAEYMVPAMIFPVAQEPKEWEYFQKNIVVPIAKDLITENPIRLYK</sequence>
<protein>
    <submittedName>
        <fullName evidence="2">Uncharacterized protein</fullName>
    </submittedName>
</protein>